<evidence type="ECO:0000256" key="1">
    <source>
        <dbReference type="ARBA" id="ARBA00004651"/>
    </source>
</evidence>
<dbReference type="Proteomes" id="UP000607435">
    <property type="component" value="Unassembled WGS sequence"/>
</dbReference>
<feature type="transmembrane region" description="Helical" evidence="6">
    <location>
        <begin position="415"/>
        <end position="437"/>
    </location>
</feature>
<feature type="transmembrane region" description="Helical" evidence="6">
    <location>
        <begin position="163"/>
        <end position="185"/>
    </location>
</feature>
<evidence type="ECO:0000313" key="7">
    <source>
        <dbReference type="EMBL" id="MBC3845740.1"/>
    </source>
</evidence>
<keyword evidence="2" id="KW-1003">Cell membrane</keyword>
<comment type="subcellular location">
    <subcellularLocation>
        <location evidence="1">Cell membrane</location>
        <topology evidence="1">Multi-pass membrane protein</topology>
    </subcellularLocation>
</comment>
<keyword evidence="4 6" id="KW-1133">Transmembrane helix</keyword>
<comment type="caution">
    <text evidence="7">The sequence shown here is derived from an EMBL/GenBank/DDBJ whole genome shotgun (WGS) entry which is preliminary data.</text>
</comment>
<keyword evidence="3 6" id="KW-0812">Transmembrane</keyword>
<organism evidence="7 8">
    <name type="scientific">Winogradskyella echinorum</name>
    <dbReference type="NCBI Taxonomy" id="538189"/>
    <lineage>
        <taxon>Bacteria</taxon>
        <taxon>Pseudomonadati</taxon>
        <taxon>Bacteroidota</taxon>
        <taxon>Flavobacteriia</taxon>
        <taxon>Flavobacteriales</taxon>
        <taxon>Flavobacteriaceae</taxon>
        <taxon>Winogradskyella</taxon>
    </lineage>
</organism>
<reference evidence="7 8" key="1">
    <citation type="submission" date="2020-08" db="EMBL/GenBank/DDBJ databases">
        <title>Winogradskyella ouciana sp. nov., isolated from the hadal seawater of the Mariana Trench.</title>
        <authorList>
            <person name="He X."/>
        </authorList>
    </citation>
    <scope>NUCLEOTIDE SEQUENCE [LARGE SCALE GENOMIC DNA]</scope>
    <source>
        <strain evidence="7 8">KCTC 22026</strain>
    </source>
</reference>
<evidence type="ECO:0000256" key="3">
    <source>
        <dbReference type="ARBA" id="ARBA00022692"/>
    </source>
</evidence>
<evidence type="ECO:0000256" key="2">
    <source>
        <dbReference type="ARBA" id="ARBA00022475"/>
    </source>
</evidence>
<feature type="transmembrane region" description="Helical" evidence="6">
    <location>
        <begin position="20"/>
        <end position="38"/>
    </location>
</feature>
<feature type="transmembrane region" description="Helical" evidence="6">
    <location>
        <begin position="382"/>
        <end position="403"/>
    </location>
</feature>
<accession>A0ABR6XZ20</accession>
<feature type="transmembrane region" description="Helical" evidence="6">
    <location>
        <begin position="316"/>
        <end position="336"/>
    </location>
</feature>
<feature type="transmembrane region" description="Helical" evidence="6">
    <location>
        <begin position="348"/>
        <end position="370"/>
    </location>
</feature>
<dbReference type="PANTHER" id="PTHR30250">
    <property type="entry name" value="PST FAMILY PREDICTED COLANIC ACID TRANSPORTER"/>
    <property type="match status" value="1"/>
</dbReference>
<dbReference type="RefSeq" id="WP_186844838.1">
    <property type="nucleotide sequence ID" value="NZ_JACOME010000001.1"/>
</dbReference>
<dbReference type="PANTHER" id="PTHR30250:SF11">
    <property type="entry name" value="O-ANTIGEN TRANSPORTER-RELATED"/>
    <property type="match status" value="1"/>
</dbReference>
<name>A0ABR6XZ20_9FLAO</name>
<dbReference type="InterPro" id="IPR050833">
    <property type="entry name" value="Poly_Biosynth_Transport"/>
</dbReference>
<dbReference type="EMBL" id="JACOME010000001">
    <property type="protein sequence ID" value="MBC3845740.1"/>
    <property type="molecule type" value="Genomic_DNA"/>
</dbReference>
<evidence type="ECO:0000256" key="6">
    <source>
        <dbReference type="SAM" id="Phobius"/>
    </source>
</evidence>
<gene>
    <name evidence="7" type="ORF">H6H04_05075</name>
</gene>
<feature type="transmembrane region" description="Helical" evidence="6">
    <location>
        <begin position="50"/>
        <end position="74"/>
    </location>
</feature>
<protein>
    <submittedName>
        <fullName evidence="7">Flippase</fullName>
    </submittedName>
</protein>
<keyword evidence="5 6" id="KW-0472">Membrane</keyword>
<evidence type="ECO:0000256" key="4">
    <source>
        <dbReference type="ARBA" id="ARBA00022989"/>
    </source>
</evidence>
<sequence>MLFKTNKETNFNELLKGSSISFLLKLVGMLFGYMAMLFVTNNFGAETWGLHSLCFTILGILTLIPKFGFDNSLVRIITELNINKSKEIYNVLKKVIIISLVTSITVILVTLIFSDYLVEHLIKSNEIKPLVKIICFAIIPTVVLTIISGYFQAIKNITKHVLFQTTAVNILFFILLVTFYVLKIAMPVFKVYFISIAITSIFSVIYFINTLRHKSLINNRSKKAEIYSFKRIISISSPMLLSTSFALLMGWSDVIIISFYNTTSEIGIYDSALKLSTLSGIFLIAVNSIATPKFVEFFSNKDFDGLKETVQKSTKLIFYTTTPILLILVLFSSRILSYFGEEFVAGSFALIVLCISRFVNAISGSVGYIMQMTDQQKTYQNVIIIAFFINLILNLVLIPLYGINGAAIASSTAMIFWNITLVFIIKMKLGFWTIITFKL</sequence>
<feature type="transmembrane region" description="Helical" evidence="6">
    <location>
        <begin position="272"/>
        <end position="295"/>
    </location>
</feature>
<dbReference type="CDD" id="cd13128">
    <property type="entry name" value="MATE_Wzx_like"/>
    <property type="match status" value="1"/>
</dbReference>
<dbReference type="InterPro" id="IPR002797">
    <property type="entry name" value="Polysacc_synth"/>
</dbReference>
<keyword evidence="8" id="KW-1185">Reference proteome</keyword>
<proteinExistence type="predicted"/>
<feature type="transmembrane region" description="Helical" evidence="6">
    <location>
        <begin position="130"/>
        <end position="151"/>
    </location>
</feature>
<dbReference type="Pfam" id="PF01943">
    <property type="entry name" value="Polysacc_synt"/>
    <property type="match status" value="1"/>
</dbReference>
<feature type="transmembrane region" description="Helical" evidence="6">
    <location>
        <begin position="191"/>
        <end position="211"/>
    </location>
</feature>
<feature type="transmembrane region" description="Helical" evidence="6">
    <location>
        <begin position="95"/>
        <end position="118"/>
    </location>
</feature>
<feature type="transmembrane region" description="Helical" evidence="6">
    <location>
        <begin position="232"/>
        <end position="260"/>
    </location>
</feature>
<evidence type="ECO:0000313" key="8">
    <source>
        <dbReference type="Proteomes" id="UP000607435"/>
    </source>
</evidence>
<evidence type="ECO:0000256" key="5">
    <source>
        <dbReference type="ARBA" id="ARBA00023136"/>
    </source>
</evidence>